<dbReference type="AlphaFoldDB" id="A0A2P2MX21"/>
<organism evidence="1">
    <name type="scientific">Rhizophora mucronata</name>
    <name type="common">Asiatic mangrove</name>
    <dbReference type="NCBI Taxonomy" id="61149"/>
    <lineage>
        <taxon>Eukaryota</taxon>
        <taxon>Viridiplantae</taxon>
        <taxon>Streptophyta</taxon>
        <taxon>Embryophyta</taxon>
        <taxon>Tracheophyta</taxon>
        <taxon>Spermatophyta</taxon>
        <taxon>Magnoliopsida</taxon>
        <taxon>eudicotyledons</taxon>
        <taxon>Gunneridae</taxon>
        <taxon>Pentapetalae</taxon>
        <taxon>rosids</taxon>
        <taxon>fabids</taxon>
        <taxon>Malpighiales</taxon>
        <taxon>Rhizophoraceae</taxon>
        <taxon>Rhizophora</taxon>
    </lineage>
</organism>
<evidence type="ECO:0000313" key="1">
    <source>
        <dbReference type="EMBL" id="MBX34761.1"/>
    </source>
</evidence>
<dbReference type="EMBL" id="GGEC01054277">
    <property type="protein sequence ID" value="MBX34761.1"/>
    <property type="molecule type" value="Transcribed_RNA"/>
</dbReference>
<protein>
    <submittedName>
        <fullName evidence="1">Uncharacterized protein</fullName>
    </submittedName>
</protein>
<accession>A0A2P2MX21</accession>
<sequence>MVVLHRGSNQYILRRNLFNFISYKSHQ</sequence>
<proteinExistence type="predicted"/>
<reference evidence="1" key="1">
    <citation type="submission" date="2018-02" db="EMBL/GenBank/DDBJ databases">
        <title>Rhizophora mucronata_Transcriptome.</title>
        <authorList>
            <person name="Meera S.P."/>
            <person name="Sreeshan A."/>
            <person name="Augustine A."/>
        </authorList>
    </citation>
    <scope>NUCLEOTIDE SEQUENCE</scope>
    <source>
        <tissue evidence="1">Leaf</tissue>
    </source>
</reference>
<name>A0A2P2MX21_RHIMU</name>